<dbReference type="STRING" id="53468.A0A0R3U1I1"/>
<feature type="domain" description="SET" evidence="1">
    <location>
        <begin position="38"/>
        <end position="290"/>
    </location>
</feature>
<evidence type="ECO:0000259" key="1">
    <source>
        <dbReference type="PROSITE" id="PS50280"/>
    </source>
</evidence>
<dbReference type="WBParaSite" id="MCU_001910-RB">
    <property type="protein sequence ID" value="MCU_001910-RB"/>
    <property type="gene ID" value="MCU_001910"/>
</dbReference>
<dbReference type="InterPro" id="IPR001214">
    <property type="entry name" value="SET_dom"/>
</dbReference>
<dbReference type="InterPro" id="IPR050600">
    <property type="entry name" value="SETD3_SETD6_MTase"/>
</dbReference>
<dbReference type="AlphaFoldDB" id="A0A0R3U1I1"/>
<evidence type="ECO:0000313" key="4">
    <source>
        <dbReference type="WBParaSite" id="MCU_001910-RB"/>
    </source>
</evidence>
<dbReference type="SUPFAM" id="SSF82199">
    <property type="entry name" value="SET domain"/>
    <property type="match status" value="1"/>
</dbReference>
<reference evidence="2 3" key="1">
    <citation type="submission" date="2018-10" db="EMBL/GenBank/DDBJ databases">
        <authorList>
            <consortium name="Pathogen Informatics"/>
        </authorList>
    </citation>
    <scope>NUCLEOTIDE SEQUENCE [LARGE SCALE GENOMIC DNA]</scope>
</reference>
<proteinExistence type="predicted"/>
<sequence>MPSPPYCNPISRTQVSKFGEFLKWVQSLNHLSEDPGTSALEISDDVTIGGRGVVARSSIPASDSCLLSVDVNDPRLVITPARALRLLNQCSCTSRKLWATPFTTSLEPQDVLVVFFLHIKLAASSGKCDLWRIWRTYFDMLPETFSDVAYISSHEPAMFAKILPLLPMSMKYAFSLQVQKMKNSYKRIFGNSGSETSELDFSWAWSVVNSRCVYVNLGRWAEGKDLFPLSSAPVLRFRSGCNANIAIVPFFDFFNHSPHVSVSIEVTDGILRLKTNTHYQPGEQVFINYGSHDNLFLLCEYGFCIPGEMNPCESIYPTYRNLLSITQSPKKLQYAIANLQLDVPAEKTEDTVWKSVYIASGNGPSYYLVLILFAVFSDGEEIPSLDALFRLDESDRSPPVSQGFRRLVCTLIQEHGAALQALIALNSPGLFMEQLVTIISSRCDLLSSLV</sequence>
<name>A0A0R3U1I1_MESCO</name>
<dbReference type="EMBL" id="UXSR01000016">
    <property type="protein sequence ID" value="VDD74219.1"/>
    <property type="molecule type" value="Genomic_DNA"/>
</dbReference>
<dbReference type="Proteomes" id="UP000267029">
    <property type="component" value="Unassembled WGS sequence"/>
</dbReference>
<protein>
    <submittedName>
        <fullName evidence="4">SET domain-containing protein</fullName>
    </submittedName>
</protein>
<dbReference type="Pfam" id="PF00856">
    <property type="entry name" value="SET"/>
    <property type="match status" value="1"/>
</dbReference>
<accession>A0A0R3U1I1</accession>
<dbReference type="PROSITE" id="PS50280">
    <property type="entry name" value="SET"/>
    <property type="match status" value="1"/>
</dbReference>
<evidence type="ECO:0000313" key="3">
    <source>
        <dbReference type="Proteomes" id="UP000267029"/>
    </source>
</evidence>
<dbReference type="Gene3D" id="3.90.1410.10">
    <property type="entry name" value="set domain protein methyltransferase, domain 1"/>
    <property type="match status" value="1"/>
</dbReference>
<evidence type="ECO:0000313" key="2">
    <source>
        <dbReference type="EMBL" id="VDD74219.1"/>
    </source>
</evidence>
<keyword evidence="3" id="KW-1185">Reference proteome</keyword>
<dbReference type="PANTHER" id="PTHR13271:SF151">
    <property type="entry name" value="SET DOMAIN-CONTAINING PROTEIN 4"/>
    <property type="match status" value="1"/>
</dbReference>
<dbReference type="OrthoDB" id="341421at2759"/>
<gene>
    <name evidence="2" type="ORF">MCOS_LOCUS222</name>
</gene>
<organism evidence="4">
    <name type="scientific">Mesocestoides corti</name>
    <name type="common">Flatworm</name>
    <dbReference type="NCBI Taxonomy" id="53468"/>
    <lineage>
        <taxon>Eukaryota</taxon>
        <taxon>Metazoa</taxon>
        <taxon>Spiralia</taxon>
        <taxon>Lophotrochozoa</taxon>
        <taxon>Platyhelminthes</taxon>
        <taxon>Cestoda</taxon>
        <taxon>Eucestoda</taxon>
        <taxon>Cyclophyllidea</taxon>
        <taxon>Mesocestoididae</taxon>
        <taxon>Mesocestoides</taxon>
    </lineage>
</organism>
<dbReference type="InterPro" id="IPR046341">
    <property type="entry name" value="SET_dom_sf"/>
</dbReference>
<reference evidence="4" key="2">
    <citation type="submission" date="2019-11" db="UniProtKB">
        <authorList>
            <consortium name="WormBaseParasite"/>
        </authorList>
    </citation>
    <scope>IDENTIFICATION</scope>
</reference>
<dbReference type="PANTHER" id="PTHR13271">
    <property type="entry name" value="UNCHARACTERIZED PUTATIVE METHYLTRANSFERASE"/>
    <property type="match status" value="1"/>
</dbReference>
<dbReference type="GO" id="GO:0016279">
    <property type="term" value="F:protein-lysine N-methyltransferase activity"/>
    <property type="evidence" value="ECO:0007669"/>
    <property type="project" value="TreeGrafter"/>
</dbReference>